<gene>
    <name evidence="1" type="ORF">LTRI10_LOCUS49620</name>
</gene>
<reference evidence="1 2" key="1">
    <citation type="submission" date="2024-04" db="EMBL/GenBank/DDBJ databases">
        <authorList>
            <person name="Fracassetti M."/>
        </authorList>
    </citation>
    <scope>NUCLEOTIDE SEQUENCE [LARGE SCALE GENOMIC DNA]</scope>
</reference>
<dbReference type="Proteomes" id="UP001497516">
    <property type="component" value="Chromosome 9"/>
</dbReference>
<evidence type="ECO:0000313" key="1">
    <source>
        <dbReference type="EMBL" id="CAL1410179.1"/>
    </source>
</evidence>
<name>A0AAV2GHQ5_9ROSI</name>
<organism evidence="1 2">
    <name type="scientific">Linum trigynum</name>
    <dbReference type="NCBI Taxonomy" id="586398"/>
    <lineage>
        <taxon>Eukaryota</taxon>
        <taxon>Viridiplantae</taxon>
        <taxon>Streptophyta</taxon>
        <taxon>Embryophyta</taxon>
        <taxon>Tracheophyta</taxon>
        <taxon>Spermatophyta</taxon>
        <taxon>Magnoliopsida</taxon>
        <taxon>eudicotyledons</taxon>
        <taxon>Gunneridae</taxon>
        <taxon>Pentapetalae</taxon>
        <taxon>rosids</taxon>
        <taxon>fabids</taxon>
        <taxon>Malpighiales</taxon>
        <taxon>Linaceae</taxon>
        <taxon>Linum</taxon>
    </lineage>
</organism>
<evidence type="ECO:0000313" key="2">
    <source>
        <dbReference type="Proteomes" id="UP001497516"/>
    </source>
</evidence>
<dbReference type="EMBL" id="OZ034822">
    <property type="protein sequence ID" value="CAL1410179.1"/>
    <property type="molecule type" value="Genomic_DNA"/>
</dbReference>
<accession>A0AAV2GHQ5</accession>
<keyword evidence="2" id="KW-1185">Reference proteome</keyword>
<protein>
    <submittedName>
        <fullName evidence="1">Uncharacterized protein</fullName>
    </submittedName>
</protein>
<dbReference type="AlphaFoldDB" id="A0AAV2GHQ5"/>
<proteinExistence type="predicted"/>
<sequence>MATWRWKANQNWKRKCCDDHSSVATDRLFAHNFTRVTRLQHQRDSSTYHLTMVDWRGDGCKRSHSLDGGMDFACDCGRIDGDACFAKFWRFRRRM</sequence>